<dbReference type="PROSITE" id="PS51257">
    <property type="entry name" value="PROKAR_LIPOPROTEIN"/>
    <property type="match status" value="1"/>
</dbReference>
<dbReference type="InterPro" id="IPR019533">
    <property type="entry name" value="Peptidase_S26"/>
</dbReference>
<dbReference type="PANTHER" id="PTHR43390:SF1">
    <property type="entry name" value="CHLOROPLAST PROCESSING PEPTIDASE"/>
    <property type="match status" value="1"/>
</dbReference>
<dbReference type="PANTHER" id="PTHR43390">
    <property type="entry name" value="SIGNAL PEPTIDASE I"/>
    <property type="match status" value="1"/>
</dbReference>
<evidence type="ECO:0000256" key="3">
    <source>
        <dbReference type="RuleBase" id="RU362042"/>
    </source>
</evidence>
<dbReference type="Pfam" id="PF10502">
    <property type="entry name" value="Peptidase_S26"/>
    <property type="match status" value="1"/>
</dbReference>
<feature type="domain" description="Peptidase S26" evidence="4">
    <location>
        <begin position="11"/>
        <end position="166"/>
    </location>
</feature>
<dbReference type="InterPro" id="IPR036286">
    <property type="entry name" value="LexA/Signal_pep-like_sf"/>
</dbReference>
<evidence type="ECO:0000313" key="6">
    <source>
        <dbReference type="Proteomes" id="UP000633509"/>
    </source>
</evidence>
<comment type="subcellular location">
    <subcellularLocation>
        <location evidence="1">Cell membrane</location>
        <topology evidence="1">Single-pass type II membrane protein</topology>
    </subcellularLocation>
    <subcellularLocation>
        <location evidence="3">Membrane</location>
        <topology evidence="3">Single-pass type II membrane protein</topology>
    </subcellularLocation>
</comment>
<dbReference type="EC" id="3.4.21.89" evidence="3"/>
<gene>
    <name evidence="5" type="ORF">H4W80_001252</name>
</gene>
<dbReference type="Proteomes" id="UP000633509">
    <property type="component" value="Unassembled WGS sequence"/>
</dbReference>
<accession>A0ABR9LQS6</accession>
<dbReference type="EMBL" id="JADBEK010000001">
    <property type="protein sequence ID" value="MBE1582994.1"/>
    <property type="molecule type" value="Genomic_DNA"/>
</dbReference>
<keyword evidence="3 5" id="KW-0378">Hydrolase</keyword>
<evidence type="ECO:0000313" key="5">
    <source>
        <dbReference type="EMBL" id="MBE1582994.1"/>
    </source>
</evidence>
<dbReference type="SUPFAM" id="SSF51306">
    <property type="entry name" value="LexA/Signal peptidase"/>
    <property type="match status" value="1"/>
</dbReference>
<reference evidence="5 6" key="1">
    <citation type="submission" date="2020-10" db="EMBL/GenBank/DDBJ databases">
        <title>Sequencing the genomes of 1000 actinobacteria strains.</title>
        <authorList>
            <person name="Klenk H.-P."/>
        </authorList>
    </citation>
    <scope>NUCLEOTIDE SEQUENCE [LARGE SCALE GENOMIC DNA]</scope>
    <source>
        <strain evidence="5 6">DSM 43173</strain>
    </source>
</reference>
<proteinExistence type="inferred from homology"/>
<protein>
    <recommendedName>
        <fullName evidence="3">Signal peptidase I</fullName>
        <ecNumber evidence="3">3.4.21.89</ecNumber>
    </recommendedName>
</protein>
<organism evidence="5 6">
    <name type="scientific">Nonomuraea angiospora</name>
    <dbReference type="NCBI Taxonomy" id="46172"/>
    <lineage>
        <taxon>Bacteria</taxon>
        <taxon>Bacillati</taxon>
        <taxon>Actinomycetota</taxon>
        <taxon>Actinomycetes</taxon>
        <taxon>Streptosporangiales</taxon>
        <taxon>Streptosporangiaceae</taxon>
        <taxon>Nonomuraea</taxon>
    </lineage>
</organism>
<evidence type="ECO:0000259" key="4">
    <source>
        <dbReference type="Pfam" id="PF10502"/>
    </source>
</evidence>
<evidence type="ECO:0000256" key="1">
    <source>
        <dbReference type="ARBA" id="ARBA00004401"/>
    </source>
</evidence>
<name>A0ABR9LQS6_9ACTN</name>
<dbReference type="RefSeq" id="WP_192784169.1">
    <property type="nucleotide sequence ID" value="NZ_JADBEK010000001.1"/>
</dbReference>
<dbReference type="Gene3D" id="2.10.109.10">
    <property type="entry name" value="Umud Fragment, subunit A"/>
    <property type="match status" value="1"/>
</dbReference>
<dbReference type="PRINTS" id="PR00727">
    <property type="entry name" value="LEADERPTASE"/>
</dbReference>
<comment type="catalytic activity">
    <reaction evidence="3">
        <text>Cleavage of hydrophobic, N-terminal signal or leader sequences from secreted and periplasmic proteins.</text>
        <dbReference type="EC" id="3.4.21.89"/>
    </reaction>
</comment>
<comment type="similarity">
    <text evidence="2 3">Belongs to the peptidase S26 family.</text>
</comment>
<dbReference type="NCBIfam" id="TIGR02227">
    <property type="entry name" value="sigpep_I_bact"/>
    <property type="match status" value="1"/>
</dbReference>
<dbReference type="GO" id="GO:0009003">
    <property type="term" value="F:signal peptidase activity"/>
    <property type="evidence" value="ECO:0007669"/>
    <property type="project" value="UniProtKB-EC"/>
</dbReference>
<keyword evidence="3" id="KW-0645">Protease</keyword>
<dbReference type="InterPro" id="IPR000223">
    <property type="entry name" value="Pept_S26A_signal_pept_1"/>
</dbReference>
<keyword evidence="6" id="KW-1185">Reference proteome</keyword>
<dbReference type="CDD" id="cd06530">
    <property type="entry name" value="S26_SPase_I"/>
    <property type="match status" value="1"/>
</dbReference>
<sequence length="171" mass="18214">MIRGRTTALPFLFLLAATAGCGLVGTSTITMSSKSMEPTIMAGTDVSPRSTDGHYAPHLGDIIVYRTPKNWTNVTPDQLRVSRVIGVPGSTVSCCDPQGRLQVNGKALDEAYLAAPPASQLRFEVQVPPGRLWVMGDNRHAALDSRAHLADPGHGTIETSQVVGVVDPARR</sequence>
<evidence type="ECO:0000256" key="2">
    <source>
        <dbReference type="ARBA" id="ARBA00009370"/>
    </source>
</evidence>
<comment type="caution">
    <text evidence="5">The sequence shown here is derived from an EMBL/GenBank/DDBJ whole genome shotgun (WGS) entry which is preliminary data.</text>
</comment>